<proteinExistence type="predicted"/>
<dbReference type="STRING" id="1121898.GCA_000422725_01114"/>
<dbReference type="eggNOG" id="ENOG5032XUG">
    <property type="taxonomic scope" value="Bacteria"/>
</dbReference>
<accession>A0A0A2MR27</accession>
<evidence type="ECO:0000256" key="1">
    <source>
        <dbReference type="SAM" id="Phobius"/>
    </source>
</evidence>
<protein>
    <submittedName>
        <fullName evidence="2">Uncharacterized protein</fullName>
    </submittedName>
</protein>
<dbReference type="AlphaFoldDB" id="A0A0A2MR27"/>
<dbReference type="RefSeq" id="WP_026992500.1">
    <property type="nucleotide sequence ID" value="NZ_JRLY01000001.1"/>
</dbReference>
<keyword evidence="1" id="KW-0472">Membrane</keyword>
<feature type="transmembrane region" description="Helical" evidence="1">
    <location>
        <begin position="196"/>
        <end position="214"/>
    </location>
</feature>
<evidence type="ECO:0000313" key="2">
    <source>
        <dbReference type="EMBL" id="KGO95122.1"/>
    </source>
</evidence>
<dbReference type="EMBL" id="JRLY01000001">
    <property type="protein sequence ID" value="KGO95122.1"/>
    <property type="molecule type" value="Genomic_DNA"/>
</dbReference>
<keyword evidence="1" id="KW-0812">Transmembrane</keyword>
<keyword evidence="1" id="KW-1133">Transmembrane helix</keyword>
<comment type="caution">
    <text evidence="2">The sequence shown here is derived from an EMBL/GenBank/DDBJ whole genome shotgun (WGS) entry which is preliminary data.</text>
</comment>
<evidence type="ECO:0000313" key="3">
    <source>
        <dbReference type="Proteomes" id="UP000030111"/>
    </source>
</evidence>
<name>A0A0A2MR27_9FLAO</name>
<keyword evidence="3" id="KW-1185">Reference proteome</keyword>
<reference evidence="2 3" key="1">
    <citation type="submission" date="2013-09" db="EMBL/GenBank/DDBJ databases">
        <authorList>
            <person name="Zeng Z."/>
            <person name="Chen C."/>
        </authorList>
    </citation>
    <scope>NUCLEOTIDE SEQUENCE [LARGE SCALE GENOMIC DNA]</scope>
    <source>
        <strain evidence="2 3">WB 4.1-42</strain>
    </source>
</reference>
<dbReference type="Proteomes" id="UP000030111">
    <property type="component" value="Unassembled WGS sequence"/>
</dbReference>
<dbReference type="OrthoDB" id="1340494at2"/>
<organism evidence="2 3">
    <name type="scientific">Flavobacterium subsaxonicum WB 4.1-42 = DSM 21790</name>
    <dbReference type="NCBI Taxonomy" id="1121898"/>
    <lineage>
        <taxon>Bacteria</taxon>
        <taxon>Pseudomonadati</taxon>
        <taxon>Bacteroidota</taxon>
        <taxon>Flavobacteriia</taxon>
        <taxon>Flavobacteriales</taxon>
        <taxon>Flavobacteriaceae</taxon>
        <taxon>Flavobacterium</taxon>
    </lineage>
</organism>
<gene>
    <name evidence="2" type="ORF">Q766_03215</name>
</gene>
<sequence>MDDYKKAILAQYESVKEGAHADLLLPATTAKLKELSLVLFDALSSDDKKIYERFFGPEALSFSSIKKFDNDKFRPLVRFLRGGVAPKSVASIELLAILVDLEPRPFQKFRKQEGLTGVGKDKTSLGIENGGVGQIQSFYRDSSRQNDVLGKEGVENEPLEKTEPDIIDISTTAPKVVHQKYFAVGRSERLQARQNLLKIAVIIVLFCTVAAFAVKDLFLDSNGCMVWNKDHYETAPCDNNVNALANNPTVPLSEDLLTYQKKIEVSDTTTFYNTDGSPRVWYGKSADKVYEYFTYPGLHPETHKTLKKITDYMIKKHIKNKR</sequence>